<comment type="caution">
    <text evidence="1">The sequence shown here is derived from an EMBL/GenBank/DDBJ whole genome shotgun (WGS) entry which is preliminary data.</text>
</comment>
<protein>
    <submittedName>
        <fullName evidence="1">Uncharacterized protein</fullName>
    </submittedName>
</protein>
<accession>A0ACB8UQE8</accession>
<reference evidence="1" key="1">
    <citation type="journal article" date="2022" name="bioRxiv">
        <title>Population genetic analysis of Ophidiomyces ophidiicola, the causative agent of snake fungal disease, indicates recent introductions to the USA.</title>
        <authorList>
            <person name="Ladner J.T."/>
            <person name="Palmer J.M."/>
            <person name="Ettinger C.L."/>
            <person name="Stajich J.E."/>
            <person name="Farrell T.M."/>
            <person name="Glorioso B.M."/>
            <person name="Lawson B."/>
            <person name="Price S.J."/>
            <person name="Stengle A.G."/>
            <person name="Grear D.A."/>
            <person name="Lorch J.M."/>
        </authorList>
    </citation>
    <scope>NUCLEOTIDE SEQUENCE</scope>
    <source>
        <strain evidence="1">NWHC 24266-5</strain>
    </source>
</reference>
<organism evidence="1">
    <name type="scientific">Ophidiomyces ophidiicola</name>
    <dbReference type="NCBI Taxonomy" id="1387563"/>
    <lineage>
        <taxon>Eukaryota</taxon>
        <taxon>Fungi</taxon>
        <taxon>Dikarya</taxon>
        <taxon>Ascomycota</taxon>
        <taxon>Pezizomycotina</taxon>
        <taxon>Eurotiomycetes</taxon>
        <taxon>Eurotiomycetidae</taxon>
        <taxon>Onygenales</taxon>
        <taxon>Onygenaceae</taxon>
        <taxon>Ophidiomyces</taxon>
    </lineage>
</organism>
<gene>
    <name evidence="1" type="ORF">LOY88_005602</name>
</gene>
<sequence>MESSIAYGFSHPEAVSGLHRAPMYTSPNHLDSDPSSSAHNETPKNSSPPGVASTTTTNTTATTTSSSSDPRVNVRSCVTCRRRKIRCNKIHPCSHCVKAKVDCVFPGAGRAPRKSKKATETELLARLKTLEAIVRSLSTSAPSEDLLAGKINDVSNETKVGEPDVSIFAEQPPKTGEVDAVGEEMGRLVVGDGKSRYVSHRFWTQFGDEIGELKDMIDCPTSDEDEYPSPGNSGPGQQSWDSNDGFLFGYWSIAHSLREFHLPPEKVGIIWETYVENVAPVVPIFHRPTLKKMLWDAAADLDSVSKSTEALLFTIYYTTITSMTTEQCLSQLGQDRDTALRRYRFAVEQALARANLLNTHSIVLLQSLVLFLICVRQDSDSRYVLSMAALAIQIGRGIGLHRDGAAFGLTPFETDMRRRLWLQLCLIDFCSAEDHGCDPMIYEASYDTLPPLNINDEDISPDSKEYPPERVGCTDVTFILFRCDIVKLSRRLTHVPPSSLSKEFKSYTQAEREELVRELGRHLERKYVQYCDMSIPIQWVCGTMSRLVVAKLVLMVHHPMTQERTVELAPGEAAQNCLFCSSIEIIEFALLLETNDNTSKWRWFFRTHMQWHALAYVLSNLCVRAGPCPVVDRAWRAVNAAYKAWEIKGQQKKGMLWPGIRKLMARALQAREARLEQLSRRLEEKPAFTGDVPPHCDMFANPTPLDTFSTQPPVPQALAIPNGIPMEPVVNASFTPNTENYSSDSIDVPMLSGSFFPQENLYNGDMVNLSQVMISPPPSWDEWNQVVRDFQHDIRNDDLSTANVWF</sequence>
<proteinExistence type="predicted"/>
<dbReference type="EMBL" id="JALBCA010000103">
    <property type="protein sequence ID" value="KAI2382968.1"/>
    <property type="molecule type" value="Genomic_DNA"/>
</dbReference>
<name>A0ACB8UQE8_9EURO</name>
<evidence type="ECO:0000313" key="1">
    <source>
        <dbReference type="EMBL" id="KAI2382968.1"/>
    </source>
</evidence>